<comment type="cofactor">
    <cofactor evidence="1">
        <name>Mg(2+)</name>
        <dbReference type="ChEBI" id="CHEBI:18420"/>
    </cofactor>
</comment>
<keyword evidence="3" id="KW-0479">Metal-binding</keyword>
<dbReference type="SUPFAM" id="SSF51604">
    <property type="entry name" value="Enolase C-terminal domain-like"/>
    <property type="match status" value="1"/>
</dbReference>
<dbReference type="InterPro" id="IPR013342">
    <property type="entry name" value="Mandelate_racemase_C"/>
</dbReference>
<dbReference type="InterPro" id="IPR029017">
    <property type="entry name" value="Enolase-like_N"/>
</dbReference>
<dbReference type="SUPFAM" id="SSF54826">
    <property type="entry name" value="Enolase N-terminal domain-like"/>
    <property type="match status" value="1"/>
</dbReference>
<dbReference type="Pfam" id="PF13378">
    <property type="entry name" value="MR_MLE_C"/>
    <property type="match status" value="1"/>
</dbReference>
<dbReference type="Gene3D" id="3.30.390.10">
    <property type="entry name" value="Enolase-like, N-terminal domain"/>
    <property type="match status" value="1"/>
</dbReference>
<gene>
    <name evidence="6" type="ORF">METZ01_LOCUS177043</name>
</gene>
<organism evidence="6">
    <name type="scientific">marine metagenome</name>
    <dbReference type="NCBI Taxonomy" id="408172"/>
    <lineage>
        <taxon>unclassified sequences</taxon>
        <taxon>metagenomes</taxon>
        <taxon>ecological metagenomes</taxon>
    </lineage>
</organism>
<proteinExistence type="inferred from homology"/>
<dbReference type="SFLD" id="SFLDG00180">
    <property type="entry name" value="muconate_cycloisomerase"/>
    <property type="match status" value="1"/>
</dbReference>
<dbReference type="InterPro" id="IPR034593">
    <property type="entry name" value="DgoD-like"/>
</dbReference>
<dbReference type="PANTHER" id="PTHR48080:SF3">
    <property type="entry name" value="ENOLASE SUPERFAMILY MEMBER DDB_G0284701"/>
    <property type="match status" value="1"/>
</dbReference>
<accession>A0A382CEB4</accession>
<sequence>MRISELHVFQKDLPVVGGPYSWSNSVLESVDTTILKIVSDTGLVGWGETAPLGAAYQPQHALGARAAMSEMGKELVGESLMAPLLLRRRMDELLNGHNYAKAAIDIAVMDLRAKHYGLRVCDLLGGAATHKVPAYFATGIGDPDEIARLAVDKVSQGYSRIQIKSGGRDLSIDIAVVHKVWEAVGDRAQIVVDANRAMTTSEALRLSLACSELPIVLEQPCNTMEEINSIRSQISHPIYLDENTESPTDVLRAIALGVCDGFGLKISRLGGLNAFATVRDICAMRSMPHTCEDTWGGDITAAAILHAAVTVTPRLLEAVWIPDNYIEEHYDPVNGVQVISGQVELPKGDGLGITPDENQFGSPVFSFS</sequence>
<evidence type="ECO:0000259" key="5">
    <source>
        <dbReference type="SMART" id="SM00922"/>
    </source>
</evidence>
<evidence type="ECO:0000313" key="6">
    <source>
        <dbReference type="EMBL" id="SVB24189.1"/>
    </source>
</evidence>
<dbReference type="Gene3D" id="3.20.20.120">
    <property type="entry name" value="Enolase-like C-terminal domain"/>
    <property type="match status" value="1"/>
</dbReference>
<keyword evidence="4" id="KW-0460">Magnesium</keyword>
<dbReference type="EMBL" id="UINC01034014">
    <property type="protein sequence ID" value="SVB24189.1"/>
    <property type="molecule type" value="Genomic_DNA"/>
</dbReference>
<reference evidence="6" key="1">
    <citation type="submission" date="2018-05" db="EMBL/GenBank/DDBJ databases">
        <authorList>
            <person name="Lanie J.A."/>
            <person name="Ng W.-L."/>
            <person name="Kazmierczak K.M."/>
            <person name="Andrzejewski T.M."/>
            <person name="Davidsen T.M."/>
            <person name="Wayne K.J."/>
            <person name="Tettelin H."/>
            <person name="Glass J.I."/>
            <person name="Rusch D."/>
            <person name="Podicherti R."/>
            <person name="Tsui H.-C.T."/>
            <person name="Winkler M.E."/>
        </authorList>
    </citation>
    <scope>NUCLEOTIDE SEQUENCE</scope>
</reference>
<dbReference type="InterPro" id="IPR013341">
    <property type="entry name" value="Mandelate_racemase_N_dom"/>
</dbReference>
<dbReference type="FunFam" id="3.30.390.10:FF:000009">
    <property type="entry name" value="Hydrophobic dipeptide epimerase"/>
    <property type="match status" value="1"/>
</dbReference>
<dbReference type="SMART" id="SM00922">
    <property type="entry name" value="MR_MLE"/>
    <property type="match status" value="1"/>
</dbReference>
<dbReference type="PANTHER" id="PTHR48080">
    <property type="entry name" value="D-GALACTONATE DEHYDRATASE-RELATED"/>
    <property type="match status" value="1"/>
</dbReference>
<dbReference type="InterPro" id="IPR029065">
    <property type="entry name" value="Enolase_C-like"/>
</dbReference>
<dbReference type="SFLD" id="SFLDS00001">
    <property type="entry name" value="Enolase"/>
    <property type="match status" value="1"/>
</dbReference>
<dbReference type="AlphaFoldDB" id="A0A382CEB4"/>
<dbReference type="Pfam" id="PF02746">
    <property type="entry name" value="MR_MLE_N"/>
    <property type="match status" value="1"/>
</dbReference>
<dbReference type="GO" id="GO:0046872">
    <property type="term" value="F:metal ion binding"/>
    <property type="evidence" value="ECO:0007669"/>
    <property type="project" value="UniProtKB-KW"/>
</dbReference>
<dbReference type="InterPro" id="IPR036849">
    <property type="entry name" value="Enolase-like_C_sf"/>
</dbReference>
<evidence type="ECO:0000256" key="4">
    <source>
        <dbReference type="ARBA" id="ARBA00022842"/>
    </source>
</evidence>
<name>A0A382CEB4_9ZZZZ</name>
<feature type="domain" description="Mandelate racemase/muconate lactonizing enzyme C-terminal" evidence="5">
    <location>
        <begin position="143"/>
        <end position="237"/>
    </location>
</feature>
<comment type="similarity">
    <text evidence="2">Belongs to the mandelate racemase/muconate lactonizing enzyme family.</text>
</comment>
<evidence type="ECO:0000256" key="2">
    <source>
        <dbReference type="ARBA" id="ARBA00008031"/>
    </source>
</evidence>
<evidence type="ECO:0000256" key="3">
    <source>
        <dbReference type="ARBA" id="ARBA00022723"/>
    </source>
</evidence>
<protein>
    <recommendedName>
        <fullName evidence="5">Mandelate racemase/muconate lactonizing enzyme C-terminal domain-containing protein</fullName>
    </recommendedName>
</protein>
<dbReference type="GO" id="GO:0003824">
    <property type="term" value="F:catalytic activity"/>
    <property type="evidence" value="ECO:0007669"/>
    <property type="project" value="UniProtKB-ARBA"/>
</dbReference>
<evidence type="ECO:0000256" key="1">
    <source>
        <dbReference type="ARBA" id="ARBA00001946"/>
    </source>
</evidence>